<reference evidence="1" key="1">
    <citation type="submission" date="2018-05" db="EMBL/GenBank/DDBJ databases">
        <authorList>
            <person name="Lanie J.A."/>
            <person name="Ng W.-L."/>
            <person name="Kazmierczak K.M."/>
            <person name="Andrzejewski T.M."/>
            <person name="Davidsen T.M."/>
            <person name="Wayne K.J."/>
            <person name="Tettelin H."/>
            <person name="Glass J.I."/>
            <person name="Rusch D."/>
            <person name="Podicherti R."/>
            <person name="Tsui H.-C.T."/>
            <person name="Winkler M.E."/>
        </authorList>
    </citation>
    <scope>NUCLEOTIDE SEQUENCE</scope>
</reference>
<protein>
    <submittedName>
        <fullName evidence="1">Uncharacterized protein</fullName>
    </submittedName>
</protein>
<gene>
    <name evidence="1" type="ORF">METZ01_LOCUS399700</name>
</gene>
<organism evidence="1">
    <name type="scientific">marine metagenome</name>
    <dbReference type="NCBI Taxonomy" id="408172"/>
    <lineage>
        <taxon>unclassified sequences</taxon>
        <taxon>metagenomes</taxon>
        <taxon>ecological metagenomes</taxon>
    </lineage>
</organism>
<evidence type="ECO:0000313" key="1">
    <source>
        <dbReference type="EMBL" id="SVD46846.1"/>
    </source>
</evidence>
<dbReference type="AlphaFoldDB" id="A0A382VJY2"/>
<feature type="non-terminal residue" evidence="1">
    <location>
        <position position="1"/>
    </location>
</feature>
<accession>A0A382VJY2</accession>
<dbReference type="EMBL" id="UINC01152591">
    <property type="protein sequence ID" value="SVD46846.1"/>
    <property type="molecule type" value="Genomic_DNA"/>
</dbReference>
<name>A0A382VJY2_9ZZZZ</name>
<sequence length="44" mass="4997">VQVILGQIGHFLVDVDVVQPRVVEAGFRFVDFRGTHRQGHRDVP</sequence>
<proteinExistence type="predicted"/>